<accession>A0A2U1T3F3</accession>
<evidence type="ECO:0000313" key="3">
    <source>
        <dbReference type="Proteomes" id="UP000244978"/>
    </source>
</evidence>
<feature type="domain" description="HTH marR-type" evidence="1">
    <location>
        <begin position="1"/>
        <end position="148"/>
    </location>
</feature>
<name>A0A2U1T3F3_9MICO</name>
<dbReference type="InterPro" id="IPR036388">
    <property type="entry name" value="WH-like_DNA-bd_sf"/>
</dbReference>
<dbReference type="PANTHER" id="PTHR33164">
    <property type="entry name" value="TRANSCRIPTIONAL REGULATOR, MARR FAMILY"/>
    <property type="match status" value="1"/>
</dbReference>
<dbReference type="InterPro" id="IPR036390">
    <property type="entry name" value="WH_DNA-bd_sf"/>
</dbReference>
<sequence>MNDMSRTSCEDAVLAFSFQLKSLTTELNAALAVLFRPLGLSCVQAEALMALDALGPVSLKELAAHLVAESGHPSRLVSRLVTDGLVVRTGSSTDGRAVVLELTEHGRELAGKAREARRPLVNDFARTHGARLAETAELLRELRAELTER</sequence>
<dbReference type="Proteomes" id="UP000244978">
    <property type="component" value="Unassembled WGS sequence"/>
</dbReference>
<protein>
    <submittedName>
        <fullName evidence="2">MarR family transcriptional regulator</fullName>
    </submittedName>
</protein>
<gene>
    <name evidence="2" type="ORF">DF220_02105</name>
</gene>
<dbReference type="PROSITE" id="PS50995">
    <property type="entry name" value="HTH_MARR_2"/>
    <property type="match status" value="1"/>
</dbReference>
<evidence type="ECO:0000259" key="1">
    <source>
        <dbReference type="PROSITE" id="PS50995"/>
    </source>
</evidence>
<dbReference type="Gene3D" id="1.10.10.10">
    <property type="entry name" value="Winged helix-like DNA-binding domain superfamily/Winged helix DNA-binding domain"/>
    <property type="match status" value="1"/>
</dbReference>
<organism evidence="2 3">
    <name type="scientific">Homoserinimonas hongtaonis</name>
    <dbReference type="NCBI Taxonomy" id="2079791"/>
    <lineage>
        <taxon>Bacteria</taxon>
        <taxon>Bacillati</taxon>
        <taxon>Actinomycetota</taxon>
        <taxon>Actinomycetes</taxon>
        <taxon>Micrococcales</taxon>
        <taxon>Microbacteriaceae</taxon>
        <taxon>Homoserinimonas</taxon>
    </lineage>
</organism>
<dbReference type="InterPro" id="IPR000835">
    <property type="entry name" value="HTH_MarR-typ"/>
</dbReference>
<dbReference type="PANTHER" id="PTHR33164:SF43">
    <property type="entry name" value="HTH-TYPE TRANSCRIPTIONAL REPRESSOR YETL"/>
    <property type="match status" value="1"/>
</dbReference>
<dbReference type="SMART" id="SM00347">
    <property type="entry name" value="HTH_MARR"/>
    <property type="match status" value="1"/>
</dbReference>
<dbReference type="GO" id="GO:0003700">
    <property type="term" value="F:DNA-binding transcription factor activity"/>
    <property type="evidence" value="ECO:0007669"/>
    <property type="project" value="InterPro"/>
</dbReference>
<reference evidence="3" key="1">
    <citation type="submission" date="2018-04" db="EMBL/GenBank/DDBJ databases">
        <authorList>
            <person name="Liu S."/>
            <person name="Wang Z."/>
            <person name="Li J."/>
        </authorList>
    </citation>
    <scope>NUCLEOTIDE SEQUENCE [LARGE SCALE GENOMIC DNA]</scope>
    <source>
        <strain evidence="3">S1194</strain>
    </source>
</reference>
<proteinExistence type="predicted"/>
<dbReference type="EMBL" id="QEEX01000001">
    <property type="protein sequence ID" value="PWB98388.1"/>
    <property type="molecule type" value="Genomic_DNA"/>
</dbReference>
<keyword evidence="3" id="KW-1185">Reference proteome</keyword>
<comment type="caution">
    <text evidence="2">The sequence shown here is derived from an EMBL/GenBank/DDBJ whole genome shotgun (WGS) entry which is preliminary data.</text>
</comment>
<dbReference type="GO" id="GO:0006950">
    <property type="term" value="P:response to stress"/>
    <property type="evidence" value="ECO:0007669"/>
    <property type="project" value="TreeGrafter"/>
</dbReference>
<dbReference type="InterPro" id="IPR039422">
    <property type="entry name" value="MarR/SlyA-like"/>
</dbReference>
<dbReference type="Pfam" id="PF13463">
    <property type="entry name" value="HTH_27"/>
    <property type="match status" value="1"/>
</dbReference>
<evidence type="ECO:0000313" key="2">
    <source>
        <dbReference type="EMBL" id="PWB98388.1"/>
    </source>
</evidence>
<dbReference type="AlphaFoldDB" id="A0A2U1T3F3"/>
<dbReference type="SUPFAM" id="SSF46785">
    <property type="entry name" value="Winged helix' DNA-binding domain"/>
    <property type="match status" value="1"/>
</dbReference>